<dbReference type="PANTHER" id="PTHR21595">
    <property type="entry name" value="PATRONIN"/>
    <property type="match status" value="1"/>
</dbReference>
<keyword evidence="4" id="KW-0175">Coiled coil</keyword>
<dbReference type="Gene3D" id="3.10.20.360">
    <property type="entry name" value="CKK domain"/>
    <property type="match status" value="1"/>
</dbReference>
<dbReference type="PANTHER" id="PTHR21595:SF0">
    <property type="entry name" value="PATRONIN"/>
    <property type="match status" value="1"/>
</dbReference>
<feature type="region of interest" description="Disordered" evidence="7">
    <location>
        <begin position="1018"/>
        <end position="1065"/>
    </location>
</feature>
<feature type="region of interest" description="Disordered" evidence="7">
    <location>
        <begin position="1241"/>
        <end position="1275"/>
    </location>
</feature>
<feature type="region of interest" description="Disordered" evidence="7">
    <location>
        <begin position="748"/>
        <end position="811"/>
    </location>
</feature>
<feature type="region of interest" description="Disordered" evidence="7">
    <location>
        <begin position="348"/>
        <end position="441"/>
    </location>
</feature>
<dbReference type="InterPro" id="IPR022613">
    <property type="entry name" value="CH_CAMSAP_2"/>
</dbReference>
<dbReference type="InterPro" id="IPR001715">
    <property type="entry name" value="CH_dom"/>
</dbReference>
<dbReference type="PROSITE" id="PS50021">
    <property type="entry name" value="CH"/>
    <property type="match status" value="1"/>
</dbReference>
<keyword evidence="5" id="KW-0206">Cytoskeleton</keyword>
<dbReference type="Pfam" id="PF08683">
    <property type="entry name" value="CAMSAP_CKK"/>
    <property type="match status" value="1"/>
</dbReference>
<dbReference type="InterPro" id="IPR038209">
    <property type="entry name" value="CKK_dom_sf"/>
</dbReference>
<comment type="subcellular location">
    <subcellularLocation>
        <location evidence="1">Cytoplasm</location>
        <location evidence="1">Cytoskeleton</location>
    </subcellularLocation>
</comment>
<dbReference type="GO" id="GO:0005516">
    <property type="term" value="F:calmodulin binding"/>
    <property type="evidence" value="ECO:0007669"/>
    <property type="project" value="InterPro"/>
</dbReference>
<evidence type="ECO:0000256" key="7">
    <source>
        <dbReference type="SAM" id="MobiDB-lite"/>
    </source>
</evidence>
<dbReference type="GO" id="GO:0030507">
    <property type="term" value="F:spectrin binding"/>
    <property type="evidence" value="ECO:0007669"/>
    <property type="project" value="InterPro"/>
</dbReference>
<evidence type="ECO:0000256" key="1">
    <source>
        <dbReference type="ARBA" id="ARBA00004245"/>
    </source>
</evidence>
<dbReference type="GO" id="GO:0007026">
    <property type="term" value="P:negative regulation of microtubule depolymerization"/>
    <property type="evidence" value="ECO:0007669"/>
    <property type="project" value="TreeGrafter"/>
</dbReference>
<evidence type="ECO:0000259" key="8">
    <source>
        <dbReference type="PROSITE" id="PS50021"/>
    </source>
</evidence>
<comment type="domain">
    <text evidence="6">The CKK domain binds microtubules.</text>
</comment>
<feature type="non-terminal residue" evidence="10">
    <location>
        <position position="1"/>
    </location>
</feature>
<feature type="compositionally biased region" description="Polar residues" evidence="7">
    <location>
        <begin position="547"/>
        <end position="564"/>
    </location>
</feature>
<dbReference type="SMART" id="SM01051">
    <property type="entry name" value="CAMSAP_CKK"/>
    <property type="match status" value="1"/>
</dbReference>
<dbReference type="Pfam" id="PF25532">
    <property type="entry name" value="CH_CAMSAP2_N"/>
    <property type="match status" value="1"/>
</dbReference>
<dbReference type="Pfam" id="PF11971">
    <property type="entry name" value="CAMSAP_CH"/>
    <property type="match status" value="1"/>
</dbReference>
<comment type="similarity">
    <text evidence="6">Belongs to the CAMSAP1 family.</text>
</comment>
<dbReference type="InterPro" id="IPR036872">
    <property type="entry name" value="CH_dom_sf"/>
</dbReference>
<feature type="compositionally biased region" description="Polar residues" evidence="7">
    <location>
        <begin position="697"/>
        <end position="712"/>
    </location>
</feature>
<dbReference type="GO" id="GO:0031175">
    <property type="term" value="P:neuron projection development"/>
    <property type="evidence" value="ECO:0007669"/>
    <property type="project" value="InterPro"/>
</dbReference>
<feature type="compositionally biased region" description="Low complexity" evidence="7">
    <location>
        <begin position="1367"/>
        <end position="1376"/>
    </location>
</feature>
<dbReference type="GO" id="GO:0036449">
    <property type="term" value="C:microtubule minus-end"/>
    <property type="evidence" value="ECO:0007669"/>
    <property type="project" value="TreeGrafter"/>
</dbReference>
<evidence type="ECO:0000259" key="9">
    <source>
        <dbReference type="PROSITE" id="PS51508"/>
    </source>
</evidence>
<name>A0A1E1XCF6_9ACAR</name>
<dbReference type="InterPro" id="IPR032940">
    <property type="entry name" value="CAMSAP"/>
</dbReference>
<feature type="region of interest" description="Disordered" evidence="7">
    <location>
        <begin position="457"/>
        <end position="587"/>
    </location>
</feature>
<feature type="domain" description="CKK" evidence="9">
    <location>
        <begin position="1392"/>
        <end position="1525"/>
    </location>
</feature>
<feature type="compositionally biased region" description="Polar residues" evidence="7">
    <location>
        <begin position="1056"/>
        <end position="1065"/>
    </location>
</feature>
<evidence type="ECO:0000256" key="5">
    <source>
        <dbReference type="ARBA" id="ARBA00023212"/>
    </source>
</evidence>
<dbReference type="EMBL" id="GFAC01002412">
    <property type="protein sequence ID" value="JAT96776.1"/>
    <property type="molecule type" value="mRNA"/>
</dbReference>
<dbReference type="InterPro" id="IPR031372">
    <property type="entry name" value="CAMSAP_CC1"/>
</dbReference>
<keyword evidence="3 6" id="KW-0493">Microtubule</keyword>
<accession>A0A1E1XCF6</accession>
<evidence type="ECO:0000256" key="2">
    <source>
        <dbReference type="ARBA" id="ARBA00022490"/>
    </source>
</evidence>
<evidence type="ECO:0000256" key="4">
    <source>
        <dbReference type="ARBA" id="ARBA00023054"/>
    </source>
</evidence>
<dbReference type="SUPFAM" id="SSF50346">
    <property type="entry name" value="PRC-barrel domain"/>
    <property type="match status" value="1"/>
</dbReference>
<evidence type="ECO:0000313" key="10">
    <source>
        <dbReference type="EMBL" id="JAT96776.1"/>
    </source>
</evidence>
<dbReference type="GO" id="GO:0051011">
    <property type="term" value="F:microtubule minus-end binding"/>
    <property type="evidence" value="ECO:0007669"/>
    <property type="project" value="TreeGrafter"/>
</dbReference>
<feature type="compositionally biased region" description="Low complexity" evidence="7">
    <location>
        <begin position="1025"/>
        <end position="1045"/>
    </location>
</feature>
<feature type="compositionally biased region" description="Acidic residues" evidence="7">
    <location>
        <begin position="791"/>
        <end position="800"/>
    </location>
</feature>
<dbReference type="InterPro" id="IPR011033">
    <property type="entry name" value="PRC_barrel-like_sf"/>
</dbReference>
<dbReference type="SUPFAM" id="SSF47576">
    <property type="entry name" value="Calponin-homology domain, CH-domain"/>
    <property type="match status" value="1"/>
</dbReference>
<feature type="region of interest" description="Disordered" evidence="7">
    <location>
        <begin position="1309"/>
        <end position="1376"/>
    </location>
</feature>
<evidence type="ECO:0000256" key="6">
    <source>
        <dbReference type="PROSITE-ProRule" id="PRU00841"/>
    </source>
</evidence>
<feature type="region of interest" description="Disordered" evidence="7">
    <location>
        <begin position="679"/>
        <end position="729"/>
    </location>
</feature>
<feature type="compositionally biased region" description="Basic residues" evidence="7">
    <location>
        <begin position="1145"/>
        <end position="1155"/>
    </location>
</feature>
<dbReference type="InterPro" id="IPR014797">
    <property type="entry name" value="CKK_CAMSAP"/>
</dbReference>
<keyword evidence="2" id="KW-0963">Cytoplasm</keyword>
<feature type="compositionally biased region" description="Basic and acidic residues" evidence="7">
    <location>
        <begin position="576"/>
        <end position="586"/>
    </location>
</feature>
<dbReference type="FunFam" id="3.10.20.360:FF:000002">
    <property type="entry name" value="Patronin, isoform M"/>
    <property type="match status" value="1"/>
</dbReference>
<reference evidence="10" key="1">
    <citation type="journal article" date="2017" name="Front. Cell. Infect. Microbiol.">
        <title>The Distinct Transcriptional Response of the Midgut of Amblyomma sculptum and Amblyomma aureolatum Ticks to Rickettsia rickettsii Correlates to Their Differences in Susceptibility to Infection.</title>
        <authorList>
            <person name="Martins L.A."/>
            <person name="Galletti M.F.B.M."/>
            <person name="Ribeiro J.M."/>
            <person name="Fujita A."/>
            <person name="Costa F.B."/>
            <person name="Labruna M.B."/>
            <person name="Daffre S."/>
            <person name="Fogaca A.C."/>
        </authorList>
    </citation>
    <scope>NUCLEOTIDE SEQUENCE</scope>
</reference>
<feature type="compositionally biased region" description="Basic and acidic residues" evidence="7">
    <location>
        <begin position="475"/>
        <end position="487"/>
    </location>
</feature>
<feature type="domain" description="Calponin-homology (CH)" evidence="8">
    <location>
        <begin position="171"/>
        <end position="298"/>
    </location>
</feature>
<organism evidence="10">
    <name type="scientific">Amblyomma aureolatum</name>
    <dbReference type="NCBI Taxonomy" id="187763"/>
    <lineage>
        <taxon>Eukaryota</taxon>
        <taxon>Metazoa</taxon>
        <taxon>Ecdysozoa</taxon>
        <taxon>Arthropoda</taxon>
        <taxon>Chelicerata</taxon>
        <taxon>Arachnida</taxon>
        <taxon>Acari</taxon>
        <taxon>Parasitiformes</taxon>
        <taxon>Ixodida</taxon>
        <taxon>Ixodoidea</taxon>
        <taxon>Ixodidae</taxon>
        <taxon>Amblyomminae</taxon>
        <taxon>Amblyomma</taxon>
    </lineage>
</organism>
<dbReference type="GO" id="GO:0031122">
    <property type="term" value="P:cytoplasmic microtubule organization"/>
    <property type="evidence" value="ECO:0007669"/>
    <property type="project" value="TreeGrafter"/>
</dbReference>
<dbReference type="PROSITE" id="PS51508">
    <property type="entry name" value="CKK"/>
    <property type="match status" value="1"/>
</dbReference>
<dbReference type="Pfam" id="PF17095">
    <property type="entry name" value="CAMSAP_CC1"/>
    <property type="match status" value="1"/>
</dbReference>
<proteinExistence type="evidence at transcript level"/>
<evidence type="ECO:0000256" key="3">
    <source>
        <dbReference type="ARBA" id="ARBA00022701"/>
    </source>
</evidence>
<sequence>NTMDEDYDLDGLELTPIEEYDFAKAKQRASVLWLVSKAHQNRVPPELREVFYRDQAEQDRLRPQLVQALASGELYCLALANIYADPNYHSLSHQGVVQALQRKGVDVEPPADHCPLTETVLAQTAPLRMSAHMAVINGIMELYIKEVLIPIKVFEVVRRFSAVNYPEEVPVDAEDAALLWLNKCSVKMRHRIEEELGPGQPPVGGPPMVQELGELSDGCALAALLSFYCPQHLPWQDLCLPGESLADSLYNLQLSQRFCEAPLPHDVFFLTVEDVLFVHPSIRQNLLALLADLMFIFEIRPAKCVRRPGLRYDPPSVEHTLQAARHRGESLRKARALQNSCSHIPDLCPSDDHSQAKHNGAWPEGVARRSSSQVAVQGGRTARSSVREDEDSDQLSSSPRCRSDEDDSLVSGRRPFSSLRRHSSGGAMEPLLPARLRESKERSNCDVAKYLECGEDASVGSMPQSPARNAQEAMQRVRDAEEQESVHRTPSGTPLSLRRSASRSELGSPLHRSGSRNTLVGSDLASPLHRSASKSDVGSPLRRNVSRTDLFQPSVLSRSTSQTDVYGGSPVRRGRLATEPEPKKPSTLESYYDQLAGGLQKQAGYPLRRESSLSHMYNFSGEKAALEMTDPFETDMFAEHRERTKKAAAQTMSFAQLSKMKDTADSGKAPSSINIVYMQQGGSGNRLPPEKRKATDGKSSSSSPTAITGQQQDGEENRTVVDDSGSPLAAQLNNVRLKLEERRRKIEQEKRRMEERVKKQRQKASKAAFLQAVARGDNSKAAAESSSSMHEEEEEEEEEVAVAASSPHGASLVCSEAHPQRWLQQNGDPQPVEDSPQSDDLDLEECVSSIDRLNTSLTDLQADISRITKQQQAIQNLLHGPQAVPLPSQPQEKFFLHGGSADDGAQPQSLPTFSSQPYLTAEVVQPPFQQHQRRQWGDYSMTPVAMPPQQQPRRGHWGPPVVAVAEQPTVRWGAPSGALVDQGYVVYPPSQNEFAYHPPPYYQNGTAPDIRQVGYASFTMPPQQPHQQLHQQPLSLSQQTQQQLHPLPPPFQAPSTTKSAEQSTAIQRESLHSLSATPPSSVDKDVTECLENLSLSGSTPPQPRSAEFGRTYRVAKGTTRPQAKPADDNDSDVGFFISFDDQQPKKPKPKLRPRITKSDEPALSNGSLTPATAECQQGDSKGSSSSAPSGNQAPPCSGSGSLGVGFVIGADLVNPDPEAETEMQRRKEMMMLVSLRRREQQEASRIAKEQRNAVKRMQEQLRREEQARKREEDRQRRQMILEQYRQRKAQEEAEKDAAVLGAAGLRSGEATLTRSSAKPRSSSRPRPKSVHLGPCSLQRGSHTSLDECGRQRAASPPPSSSVTEWRGASASDGASDTASTHSLLLLPADYAGPKLFVKPTAKSNRSIIINAINTVLAGVVNADTKRKVLEEMNLSESKHFLILFRDSGCQFRGLYSYHPEREEVLRLHGIGPRNVQPAMMDMFFKYNSGAKSFTQIHTKHLTVTIDAFTIHNSLWTVKKTCVPQRRDL</sequence>
<feature type="region of interest" description="Disordered" evidence="7">
    <location>
        <begin position="1117"/>
        <end position="1198"/>
    </location>
</feature>
<protein>
    <submittedName>
        <fullName evidence="10">Putative calmodulin-regulated spectrin-associated protein 2</fullName>
    </submittedName>
</protein>
<feature type="compositionally biased region" description="Low complexity" evidence="7">
    <location>
        <begin position="495"/>
        <end position="508"/>
    </location>
</feature>
<dbReference type="InterPro" id="IPR058042">
    <property type="entry name" value="CAMSAP_N"/>
</dbReference>
<feature type="compositionally biased region" description="Low complexity" evidence="7">
    <location>
        <begin position="1176"/>
        <end position="1195"/>
    </location>
</feature>
<feature type="compositionally biased region" description="Basic and acidic residues" evidence="7">
    <location>
        <begin position="748"/>
        <end position="757"/>
    </location>
</feature>